<dbReference type="RefSeq" id="WP_194289941.1">
    <property type="nucleotide sequence ID" value="NZ_WEGK01000008.1"/>
</dbReference>
<organism evidence="1 2">
    <name type="scientific">Nocardia macrotermitis</name>
    <dbReference type="NCBI Taxonomy" id="2585198"/>
    <lineage>
        <taxon>Bacteria</taxon>
        <taxon>Bacillati</taxon>
        <taxon>Actinomycetota</taxon>
        <taxon>Actinomycetes</taxon>
        <taxon>Mycobacteriales</taxon>
        <taxon>Nocardiaceae</taxon>
        <taxon>Nocardia</taxon>
    </lineage>
</organism>
<evidence type="ECO:0000313" key="1">
    <source>
        <dbReference type="EMBL" id="MQY20976.1"/>
    </source>
</evidence>
<name>A0A7K0D5E9_9NOCA</name>
<reference evidence="1 2" key="1">
    <citation type="submission" date="2019-10" db="EMBL/GenBank/DDBJ databases">
        <title>Nocardia macrotermitis sp. nov. and Nocardia aurantia sp. nov., isolated from the gut of fungus growing-termite Macrotermes natalensis.</title>
        <authorList>
            <person name="Benndorf R."/>
            <person name="Schwitalla J."/>
            <person name="Martin K."/>
            <person name="De Beer W."/>
            <person name="Kaster A.-K."/>
            <person name="Vollmers J."/>
            <person name="Poulsen M."/>
            <person name="Beemelmanns C."/>
        </authorList>
    </citation>
    <scope>NUCLEOTIDE SEQUENCE [LARGE SCALE GENOMIC DNA]</scope>
    <source>
        <strain evidence="1 2">RB20</strain>
    </source>
</reference>
<protein>
    <recommendedName>
        <fullName evidence="3">Lrp/AsnC family transcriptional regulator</fullName>
    </recommendedName>
</protein>
<evidence type="ECO:0008006" key="3">
    <source>
        <dbReference type="Google" id="ProtNLM"/>
    </source>
</evidence>
<proteinExistence type="predicted"/>
<dbReference type="GO" id="GO:0043565">
    <property type="term" value="F:sequence-specific DNA binding"/>
    <property type="evidence" value="ECO:0007669"/>
    <property type="project" value="TreeGrafter"/>
</dbReference>
<sequence>MGDHGAQHPSGIGAEALSRYVLERLSQVDGIRHLRTRVVMSSYREGSRWRLGVLDPAAVADLGSALSRRRREPAADRASPGPLTAHINTVAEVLAVEPPITSRELARRLEVSPATAQRRIDATLARQPMLRCELARSLSGYPVSANFLVHCPPDDLDAVCAALGRLPEARAVLGISGSENLYFAAWLHTRADAQRLESWLSRKFPGVRIADRSIVLRVIKLCGELLDADGYSVGRVPLHINRPLAAPGSA</sequence>
<keyword evidence="2" id="KW-1185">Reference proteome</keyword>
<dbReference type="InterPro" id="IPR011008">
    <property type="entry name" value="Dimeric_a/b-barrel"/>
</dbReference>
<accession>A0A7K0D5E9</accession>
<dbReference type="PANTHER" id="PTHR30154:SF34">
    <property type="entry name" value="TRANSCRIPTIONAL REGULATOR AZLB"/>
    <property type="match status" value="1"/>
</dbReference>
<dbReference type="EMBL" id="WEGK01000008">
    <property type="protein sequence ID" value="MQY20976.1"/>
    <property type="molecule type" value="Genomic_DNA"/>
</dbReference>
<evidence type="ECO:0000313" key="2">
    <source>
        <dbReference type="Proteomes" id="UP000438448"/>
    </source>
</evidence>
<dbReference type="GO" id="GO:0005829">
    <property type="term" value="C:cytosol"/>
    <property type="evidence" value="ECO:0007669"/>
    <property type="project" value="TreeGrafter"/>
</dbReference>
<dbReference type="PANTHER" id="PTHR30154">
    <property type="entry name" value="LEUCINE-RESPONSIVE REGULATORY PROTEIN"/>
    <property type="match status" value="1"/>
</dbReference>
<comment type="caution">
    <text evidence="1">The sequence shown here is derived from an EMBL/GenBank/DDBJ whole genome shotgun (WGS) entry which is preliminary data.</text>
</comment>
<dbReference type="Proteomes" id="UP000438448">
    <property type="component" value="Unassembled WGS sequence"/>
</dbReference>
<dbReference type="Gene3D" id="3.30.70.920">
    <property type="match status" value="1"/>
</dbReference>
<gene>
    <name evidence="1" type="ORF">NRB20_40850</name>
</gene>
<dbReference type="AlphaFoldDB" id="A0A7K0D5E9"/>
<dbReference type="GO" id="GO:0043200">
    <property type="term" value="P:response to amino acid"/>
    <property type="evidence" value="ECO:0007669"/>
    <property type="project" value="TreeGrafter"/>
</dbReference>
<dbReference type="SUPFAM" id="SSF54909">
    <property type="entry name" value="Dimeric alpha+beta barrel"/>
    <property type="match status" value="1"/>
</dbReference>